<evidence type="ECO:0000256" key="1">
    <source>
        <dbReference type="SAM" id="Phobius"/>
    </source>
</evidence>
<evidence type="ECO:0000313" key="4">
    <source>
        <dbReference type="Proteomes" id="UP000294744"/>
    </source>
</evidence>
<proteinExistence type="predicted"/>
<dbReference type="PANTHER" id="PTHR28008:SF1">
    <property type="entry name" value="DOMAIN PROTEIN, PUTATIVE (AFU_ORTHOLOGUE AFUA_3G10980)-RELATED"/>
    <property type="match status" value="1"/>
</dbReference>
<protein>
    <submittedName>
        <fullName evidence="3">VanZ family protein</fullName>
    </submittedName>
</protein>
<dbReference type="AlphaFoldDB" id="A0A4R4UL85"/>
<reference evidence="3 4" key="1">
    <citation type="submission" date="2019-03" db="EMBL/GenBank/DDBJ databases">
        <title>Draft genome sequences of novel Actinobacteria.</title>
        <authorList>
            <person name="Sahin N."/>
            <person name="Ay H."/>
            <person name="Saygin H."/>
        </authorList>
    </citation>
    <scope>NUCLEOTIDE SEQUENCE [LARGE SCALE GENOMIC DNA]</scope>
    <source>
        <strain evidence="3 4">16K404</strain>
    </source>
</reference>
<dbReference type="OrthoDB" id="5194541at2"/>
<dbReference type="Proteomes" id="UP000294744">
    <property type="component" value="Unassembled WGS sequence"/>
</dbReference>
<dbReference type="InterPro" id="IPR006976">
    <property type="entry name" value="VanZ-like"/>
</dbReference>
<name>A0A4R4UL85_9PSEU</name>
<feature type="transmembrane region" description="Helical" evidence="1">
    <location>
        <begin position="12"/>
        <end position="30"/>
    </location>
</feature>
<organism evidence="3 4">
    <name type="scientific">Saccharopolyspora aridisoli</name>
    <dbReference type="NCBI Taxonomy" id="2530385"/>
    <lineage>
        <taxon>Bacteria</taxon>
        <taxon>Bacillati</taxon>
        <taxon>Actinomycetota</taxon>
        <taxon>Actinomycetes</taxon>
        <taxon>Pseudonocardiales</taxon>
        <taxon>Pseudonocardiaceae</taxon>
        <taxon>Saccharopolyspora</taxon>
    </lineage>
</organism>
<keyword evidence="4" id="KW-1185">Reference proteome</keyword>
<dbReference type="Pfam" id="PF04892">
    <property type="entry name" value="VanZ"/>
    <property type="match status" value="1"/>
</dbReference>
<accession>A0A4R4UL85</accession>
<feature type="transmembrane region" description="Helical" evidence="1">
    <location>
        <begin position="42"/>
        <end position="58"/>
    </location>
</feature>
<keyword evidence="1" id="KW-1133">Transmembrane helix</keyword>
<keyword evidence="1" id="KW-0472">Membrane</keyword>
<gene>
    <name evidence="3" type="ORF">E1161_20995</name>
</gene>
<dbReference type="PANTHER" id="PTHR28008">
    <property type="entry name" value="DOMAIN PROTEIN, PUTATIVE (AFU_ORTHOLOGUE AFUA_3G10980)-RELATED"/>
    <property type="match status" value="1"/>
</dbReference>
<evidence type="ECO:0000259" key="2">
    <source>
        <dbReference type="Pfam" id="PF04892"/>
    </source>
</evidence>
<sequence>MLDHYRNQLARLPLLIAFLVSVIVLFTPESGVPTAPPGTDKVVHFTLFAALAITGRISGWRPSSLLPALVAYAALSEVLQGVLPLGRSCDLLDGVVDVAGALIGWAVFALRSRSSAASSR</sequence>
<feature type="domain" description="VanZ-like" evidence="2">
    <location>
        <begin position="39"/>
        <end position="110"/>
    </location>
</feature>
<dbReference type="EMBL" id="SMKV01000031">
    <property type="protein sequence ID" value="TDC89662.1"/>
    <property type="molecule type" value="Genomic_DNA"/>
</dbReference>
<comment type="caution">
    <text evidence="3">The sequence shown here is derived from an EMBL/GenBank/DDBJ whole genome shotgun (WGS) entry which is preliminary data.</text>
</comment>
<evidence type="ECO:0000313" key="3">
    <source>
        <dbReference type="EMBL" id="TDC89662.1"/>
    </source>
</evidence>
<keyword evidence="1" id="KW-0812">Transmembrane</keyword>